<feature type="transmembrane region" description="Helical" evidence="2">
    <location>
        <begin position="133"/>
        <end position="153"/>
    </location>
</feature>
<keyword evidence="1" id="KW-0808">Transferase</keyword>
<evidence type="ECO:0008006" key="4">
    <source>
        <dbReference type="Google" id="ProtNLM"/>
    </source>
</evidence>
<dbReference type="PROSITE" id="PS00379">
    <property type="entry name" value="CDP_ALCOHOL_P_TRANSF"/>
    <property type="match status" value="1"/>
</dbReference>
<protein>
    <recommendedName>
        <fullName evidence="4">CDP-alcohol phosphatidyltransferase</fullName>
    </recommendedName>
</protein>
<comment type="caution">
    <text evidence="3">The sequence shown here is derived from an EMBL/GenBank/DDBJ whole genome shotgun (WGS) entry which is preliminary data.</text>
</comment>
<sequence>MIGRSIGHGFSVARDFLARGLVAAGVTPNMLTLAGLALTIAAGACIALGAGGKLAWTLDAGAPNAYTANAYLLLAGVLLVACCAADMLDGAVARIGGKGSTFGAFLDSTLDRFSDFAIYLGIAFYFVCRGNVTYTLLPMGAIFAGLMISYTRARAEDLIDHCTVGYWQRGERMAAILIAIFAHNIPALLWQQALLPMLTVWARIDYTRRVAGGGKVVLDPRESPRPLDRLKLWRYPRMTVPYDLVTAVNIGWLIFVRIDPVADPLGKLLGV</sequence>
<name>A0A0F9FMI6_9ZZZZ</name>
<dbReference type="Gene3D" id="1.20.120.1760">
    <property type="match status" value="1"/>
</dbReference>
<evidence type="ECO:0000313" key="3">
    <source>
        <dbReference type="EMBL" id="KKL58505.1"/>
    </source>
</evidence>
<keyword evidence="2" id="KW-0812">Transmembrane</keyword>
<evidence type="ECO:0000256" key="2">
    <source>
        <dbReference type="SAM" id="Phobius"/>
    </source>
</evidence>
<dbReference type="GO" id="GO:0008654">
    <property type="term" value="P:phospholipid biosynthetic process"/>
    <property type="evidence" value="ECO:0007669"/>
    <property type="project" value="InterPro"/>
</dbReference>
<dbReference type="EMBL" id="LAZR01029799">
    <property type="protein sequence ID" value="KKL58505.1"/>
    <property type="molecule type" value="Genomic_DNA"/>
</dbReference>
<gene>
    <name evidence="3" type="ORF">LCGC14_2224700</name>
</gene>
<reference evidence="3" key="1">
    <citation type="journal article" date="2015" name="Nature">
        <title>Complex archaea that bridge the gap between prokaryotes and eukaryotes.</title>
        <authorList>
            <person name="Spang A."/>
            <person name="Saw J.H."/>
            <person name="Jorgensen S.L."/>
            <person name="Zaremba-Niedzwiedzka K."/>
            <person name="Martijn J."/>
            <person name="Lind A.E."/>
            <person name="van Eijk R."/>
            <person name="Schleper C."/>
            <person name="Guy L."/>
            <person name="Ettema T.J."/>
        </authorList>
    </citation>
    <scope>NUCLEOTIDE SEQUENCE</scope>
</reference>
<proteinExistence type="predicted"/>
<evidence type="ECO:0000256" key="1">
    <source>
        <dbReference type="ARBA" id="ARBA00022679"/>
    </source>
</evidence>
<dbReference type="Pfam" id="PF01066">
    <property type="entry name" value="CDP-OH_P_transf"/>
    <property type="match status" value="1"/>
</dbReference>
<dbReference type="GO" id="GO:0016780">
    <property type="term" value="F:phosphotransferase activity, for other substituted phosphate groups"/>
    <property type="evidence" value="ECO:0007669"/>
    <property type="project" value="InterPro"/>
</dbReference>
<keyword evidence="2" id="KW-1133">Transmembrane helix</keyword>
<dbReference type="InterPro" id="IPR043130">
    <property type="entry name" value="CDP-OH_PTrfase_TM_dom"/>
</dbReference>
<feature type="transmembrane region" description="Helical" evidence="2">
    <location>
        <begin position="21"/>
        <end position="50"/>
    </location>
</feature>
<accession>A0A0F9FMI6</accession>
<dbReference type="InterPro" id="IPR000462">
    <property type="entry name" value="CDP-OH_P_trans"/>
</dbReference>
<organism evidence="3">
    <name type="scientific">marine sediment metagenome</name>
    <dbReference type="NCBI Taxonomy" id="412755"/>
    <lineage>
        <taxon>unclassified sequences</taxon>
        <taxon>metagenomes</taxon>
        <taxon>ecological metagenomes</taxon>
    </lineage>
</organism>
<feature type="transmembrane region" description="Helical" evidence="2">
    <location>
        <begin position="174"/>
        <end position="193"/>
    </location>
</feature>
<dbReference type="GO" id="GO:0016020">
    <property type="term" value="C:membrane"/>
    <property type="evidence" value="ECO:0007669"/>
    <property type="project" value="InterPro"/>
</dbReference>
<feature type="transmembrane region" description="Helical" evidence="2">
    <location>
        <begin position="70"/>
        <end position="88"/>
    </location>
</feature>
<dbReference type="AlphaFoldDB" id="A0A0F9FMI6"/>
<keyword evidence="2" id="KW-0472">Membrane</keyword>
<dbReference type="InterPro" id="IPR048254">
    <property type="entry name" value="CDP_ALCOHOL_P_TRANSF_CS"/>
</dbReference>